<dbReference type="EnsemblPlants" id="Pp3c16_24520V3.1">
    <property type="protein sequence ID" value="PAC:32985249.CDS.1"/>
    <property type="gene ID" value="Pp3c16_24520"/>
</dbReference>
<name>A0A2K1J9U5_PHYPA</name>
<dbReference type="EMBL" id="ABEU02000016">
    <property type="protein sequence ID" value="PNR38310.1"/>
    <property type="molecule type" value="Genomic_DNA"/>
</dbReference>
<sequence>MMPEYAFSIVPSISFAAAGSCTALQAFSSNSATHNGPPITVYPLSLITPQPLTPGTLPGLSTTCSTVWQSTQWTGTE</sequence>
<organism evidence="1">
    <name type="scientific">Physcomitrium patens</name>
    <name type="common">Spreading-leaved earth moss</name>
    <name type="synonym">Physcomitrella patens</name>
    <dbReference type="NCBI Taxonomy" id="3218"/>
    <lineage>
        <taxon>Eukaryota</taxon>
        <taxon>Viridiplantae</taxon>
        <taxon>Streptophyta</taxon>
        <taxon>Embryophyta</taxon>
        <taxon>Bryophyta</taxon>
        <taxon>Bryophytina</taxon>
        <taxon>Bryopsida</taxon>
        <taxon>Funariidae</taxon>
        <taxon>Funariales</taxon>
        <taxon>Funariaceae</taxon>
        <taxon>Physcomitrium</taxon>
    </lineage>
</organism>
<dbReference type="Gramene" id="Pp3c16_24520V3.2">
    <property type="protein sequence ID" value="PAC:32985250.CDS.1"/>
    <property type="gene ID" value="Pp3c16_24520"/>
</dbReference>
<reference evidence="1 3" key="2">
    <citation type="journal article" date="2018" name="Plant J.">
        <title>The Physcomitrella patens chromosome-scale assembly reveals moss genome structure and evolution.</title>
        <authorList>
            <person name="Lang D."/>
            <person name="Ullrich K.K."/>
            <person name="Murat F."/>
            <person name="Fuchs J."/>
            <person name="Jenkins J."/>
            <person name="Haas F.B."/>
            <person name="Piednoel M."/>
            <person name="Gundlach H."/>
            <person name="Van Bel M."/>
            <person name="Meyberg R."/>
            <person name="Vives C."/>
            <person name="Morata J."/>
            <person name="Symeonidi A."/>
            <person name="Hiss M."/>
            <person name="Muchero W."/>
            <person name="Kamisugi Y."/>
            <person name="Saleh O."/>
            <person name="Blanc G."/>
            <person name="Decker E.L."/>
            <person name="van Gessel N."/>
            <person name="Grimwood J."/>
            <person name="Hayes R.D."/>
            <person name="Graham S.W."/>
            <person name="Gunter L.E."/>
            <person name="McDaniel S.F."/>
            <person name="Hoernstein S.N.W."/>
            <person name="Larsson A."/>
            <person name="Li F.W."/>
            <person name="Perroud P.F."/>
            <person name="Phillips J."/>
            <person name="Ranjan P."/>
            <person name="Rokshar D.S."/>
            <person name="Rothfels C.J."/>
            <person name="Schneider L."/>
            <person name="Shu S."/>
            <person name="Stevenson D.W."/>
            <person name="Thummler F."/>
            <person name="Tillich M."/>
            <person name="Villarreal Aguilar J.C."/>
            <person name="Widiez T."/>
            <person name="Wong G.K."/>
            <person name="Wymore A."/>
            <person name="Zhang Y."/>
            <person name="Zimmer A.D."/>
            <person name="Quatrano R.S."/>
            <person name="Mayer K.F.X."/>
            <person name="Goodstein D."/>
            <person name="Casacuberta J.M."/>
            <person name="Vandepoele K."/>
            <person name="Reski R."/>
            <person name="Cuming A.C."/>
            <person name="Tuskan G.A."/>
            <person name="Maumus F."/>
            <person name="Salse J."/>
            <person name="Schmutz J."/>
            <person name="Rensing S.A."/>
        </authorList>
    </citation>
    <scope>NUCLEOTIDE SEQUENCE [LARGE SCALE GENOMIC DNA]</scope>
    <source>
        <strain evidence="2 3">cv. Gransden 2004</strain>
    </source>
</reference>
<reference evidence="2" key="3">
    <citation type="submission" date="2020-12" db="UniProtKB">
        <authorList>
            <consortium name="EnsemblPlants"/>
        </authorList>
    </citation>
    <scope>IDENTIFICATION</scope>
</reference>
<dbReference type="Proteomes" id="UP000006727">
    <property type="component" value="Chromosome 16"/>
</dbReference>
<keyword evidence="3" id="KW-1185">Reference proteome</keyword>
<dbReference type="EnsemblPlants" id="Pp3c16_24520V3.2">
    <property type="protein sequence ID" value="PAC:32985250.CDS.1"/>
    <property type="gene ID" value="Pp3c16_24520"/>
</dbReference>
<evidence type="ECO:0000313" key="1">
    <source>
        <dbReference type="EMBL" id="PNR38310.1"/>
    </source>
</evidence>
<gene>
    <name evidence="1" type="ORF">PHYPA_021421</name>
</gene>
<dbReference type="InParanoid" id="A0A2K1J9U5"/>
<evidence type="ECO:0000313" key="3">
    <source>
        <dbReference type="Proteomes" id="UP000006727"/>
    </source>
</evidence>
<evidence type="ECO:0000313" key="2">
    <source>
        <dbReference type="EnsemblPlants" id="PAC:32985249.CDS.1"/>
    </source>
</evidence>
<dbReference type="Gramene" id="Pp3c16_24520V3.1">
    <property type="protein sequence ID" value="PAC:32985249.CDS.1"/>
    <property type="gene ID" value="Pp3c16_24520"/>
</dbReference>
<dbReference type="AlphaFoldDB" id="A0A2K1J9U5"/>
<proteinExistence type="predicted"/>
<accession>A0A2K1J9U5</accession>
<reference evidence="1 3" key="1">
    <citation type="journal article" date="2008" name="Science">
        <title>The Physcomitrella genome reveals evolutionary insights into the conquest of land by plants.</title>
        <authorList>
            <person name="Rensing S."/>
            <person name="Lang D."/>
            <person name="Zimmer A."/>
            <person name="Terry A."/>
            <person name="Salamov A."/>
            <person name="Shapiro H."/>
            <person name="Nishiyama T."/>
            <person name="Perroud P.-F."/>
            <person name="Lindquist E."/>
            <person name="Kamisugi Y."/>
            <person name="Tanahashi T."/>
            <person name="Sakakibara K."/>
            <person name="Fujita T."/>
            <person name="Oishi K."/>
            <person name="Shin-I T."/>
            <person name="Kuroki Y."/>
            <person name="Toyoda A."/>
            <person name="Suzuki Y."/>
            <person name="Hashimoto A."/>
            <person name="Yamaguchi K."/>
            <person name="Sugano A."/>
            <person name="Kohara Y."/>
            <person name="Fujiyama A."/>
            <person name="Anterola A."/>
            <person name="Aoki S."/>
            <person name="Ashton N."/>
            <person name="Barbazuk W.B."/>
            <person name="Barker E."/>
            <person name="Bennetzen J."/>
            <person name="Bezanilla M."/>
            <person name="Blankenship R."/>
            <person name="Cho S.H."/>
            <person name="Dutcher S."/>
            <person name="Estelle M."/>
            <person name="Fawcett J.A."/>
            <person name="Gundlach H."/>
            <person name="Hanada K."/>
            <person name="Heyl A."/>
            <person name="Hicks K.A."/>
            <person name="Hugh J."/>
            <person name="Lohr M."/>
            <person name="Mayer K."/>
            <person name="Melkozernov A."/>
            <person name="Murata T."/>
            <person name="Nelson D."/>
            <person name="Pils B."/>
            <person name="Prigge M."/>
            <person name="Reiss B."/>
            <person name="Renner T."/>
            <person name="Rombauts S."/>
            <person name="Rushton P."/>
            <person name="Sanderfoot A."/>
            <person name="Schween G."/>
            <person name="Shiu S.-H."/>
            <person name="Stueber K."/>
            <person name="Theodoulou F.L."/>
            <person name="Tu H."/>
            <person name="Van de Peer Y."/>
            <person name="Verrier P.J."/>
            <person name="Waters E."/>
            <person name="Wood A."/>
            <person name="Yang L."/>
            <person name="Cove D."/>
            <person name="Cuming A."/>
            <person name="Hasebe M."/>
            <person name="Lucas S."/>
            <person name="Mishler D.B."/>
            <person name="Reski R."/>
            <person name="Grigoriev I."/>
            <person name="Quatrano R.S."/>
            <person name="Boore J.L."/>
        </authorList>
    </citation>
    <scope>NUCLEOTIDE SEQUENCE [LARGE SCALE GENOMIC DNA]</scope>
    <source>
        <strain evidence="2 3">cv. Gransden 2004</strain>
    </source>
</reference>
<protein>
    <submittedName>
        <fullName evidence="1 2">Uncharacterized protein</fullName>
    </submittedName>
</protein>